<proteinExistence type="inferred from homology"/>
<dbReference type="GO" id="GO:0019432">
    <property type="term" value="P:triglyceride biosynthetic process"/>
    <property type="evidence" value="ECO:0007669"/>
    <property type="project" value="TreeGrafter"/>
</dbReference>
<reference evidence="14" key="2">
    <citation type="submission" date="2023-05" db="EMBL/GenBank/DDBJ databases">
        <authorList>
            <person name="Schelkunov M.I."/>
        </authorList>
    </citation>
    <scope>NUCLEOTIDE SEQUENCE</scope>
    <source>
        <strain evidence="14">Hsosn_3</strain>
        <tissue evidence="14">Leaf</tissue>
    </source>
</reference>
<keyword evidence="11" id="KW-1133">Transmembrane helix</keyword>
<evidence type="ECO:0000256" key="8">
    <source>
        <dbReference type="ARBA" id="ARBA00024360"/>
    </source>
</evidence>
<feature type="transmembrane region" description="Helical" evidence="11">
    <location>
        <begin position="198"/>
        <end position="218"/>
    </location>
</feature>
<keyword evidence="11" id="KW-0812">Transmembrane</keyword>
<feature type="domain" description="O-acyltransferase WSD1 C-terminal" evidence="13">
    <location>
        <begin position="348"/>
        <end position="492"/>
    </location>
</feature>
<dbReference type="GO" id="GO:0005789">
    <property type="term" value="C:endoplasmic reticulum membrane"/>
    <property type="evidence" value="ECO:0007669"/>
    <property type="project" value="UniProtKB-SubCell"/>
</dbReference>
<evidence type="ECO:0000259" key="13">
    <source>
        <dbReference type="Pfam" id="PF06974"/>
    </source>
</evidence>
<evidence type="ECO:0000313" key="14">
    <source>
        <dbReference type="EMBL" id="KAK1399440.1"/>
    </source>
</evidence>
<dbReference type="PANTHER" id="PTHR31650">
    <property type="entry name" value="O-ACYLTRANSFERASE (WSD1-LIKE) FAMILY PROTEIN"/>
    <property type="match status" value="1"/>
</dbReference>
<dbReference type="InterPro" id="IPR045034">
    <property type="entry name" value="O-acyltransferase_WSD1-like"/>
</dbReference>
<evidence type="ECO:0000256" key="6">
    <source>
        <dbReference type="ARBA" id="ARBA00022824"/>
    </source>
</evidence>
<keyword evidence="15" id="KW-1185">Reference proteome</keyword>
<organism evidence="14 15">
    <name type="scientific">Heracleum sosnowskyi</name>
    <dbReference type="NCBI Taxonomy" id="360622"/>
    <lineage>
        <taxon>Eukaryota</taxon>
        <taxon>Viridiplantae</taxon>
        <taxon>Streptophyta</taxon>
        <taxon>Embryophyta</taxon>
        <taxon>Tracheophyta</taxon>
        <taxon>Spermatophyta</taxon>
        <taxon>Magnoliopsida</taxon>
        <taxon>eudicotyledons</taxon>
        <taxon>Gunneridae</taxon>
        <taxon>Pentapetalae</taxon>
        <taxon>asterids</taxon>
        <taxon>campanulids</taxon>
        <taxon>Apiales</taxon>
        <taxon>Apiaceae</taxon>
        <taxon>Apioideae</taxon>
        <taxon>apioid superclade</taxon>
        <taxon>Tordylieae</taxon>
        <taxon>Tordyliinae</taxon>
        <taxon>Heracleum</taxon>
    </lineage>
</organism>
<reference evidence="14" key="1">
    <citation type="submission" date="2023-02" db="EMBL/GenBank/DDBJ databases">
        <title>Genome of toxic invasive species Heracleum sosnowskyi carries increased number of genes despite the absence of recent whole-genome duplications.</title>
        <authorList>
            <person name="Schelkunov M."/>
            <person name="Shtratnikova V."/>
            <person name="Makarenko M."/>
            <person name="Klepikova A."/>
            <person name="Omelchenko D."/>
            <person name="Novikova G."/>
            <person name="Obukhova E."/>
            <person name="Bogdanov V."/>
            <person name="Penin A."/>
            <person name="Logacheva M."/>
        </authorList>
    </citation>
    <scope>NUCLEOTIDE SEQUENCE</scope>
    <source>
        <strain evidence="14">Hsosn_3</strain>
        <tissue evidence="14">Leaf</tissue>
    </source>
</reference>
<gene>
    <name evidence="14" type="ORF">POM88_009303</name>
</gene>
<dbReference type="EMBL" id="JAUIZM010000002">
    <property type="protein sequence ID" value="KAK1399440.1"/>
    <property type="molecule type" value="Genomic_DNA"/>
</dbReference>
<evidence type="ECO:0000256" key="9">
    <source>
        <dbReference type="ARBA" id="ARBA00047604"/>
    </source>
</evidence>
<evidence type="ECO:0000256" key="4">
    <source>
        <dbReference type="ARBA" id="ARBA00005189"/>
    </source>
</evidence>
<evidence type="ECO:0000313" key="15">
    <source>
        <dbReference type="Proteomes" id="UP001237642"/>
    </source>
</evidence>
<dbReference type="SUPFAM" id="SSF52777">
    <property type="entry name" value="CoA-dependent acyltransferases"/>
    <property type="match status" value="1"/>
</dbReference>
<comment type="similarity">
    <text evidence="8">In the N-terminal section; belongs to the long-chain O-acyltransferase family.</text>
</comment>
<dbReference type="AlphaFoldDB" id="A0AAD8J7S8"/>
<protein>
    <submittedName>
        <fullName evidence="14">O-acyltransferase WSD1-like</fullName>
    </submittedName>
</protein>
<comment type="subcellular location">
    <subcellularLocation>
        <location evidence="1">Cell membrane</location>
        <topology evidence="1">Single-pass membrane protein</topology>
    </subcellularLocation>
    <subcellularLocation>
        <location evidence="2">Endoplasmic reticulum membrane</location>
    </subcellularLocation>
</comment>
<comment type="caution">
    <text evidence="14">The sequence shown here is derived from an EMBL/GenBank/DDBJ whole genome shotgun (WGS) entry which is preliminary data.</text>
</comment>
<evidence type="ECO:0000256" key="5">
    <source>
        <dbReference type="ARBA" id="ARBA00022679"/>
    </source>
</evidence>
<keyword evidence="6" id="KW-0256">Endoplasmic reticulum</keyword>
<comment type="pathway">
    <text evidence="4">Lipid metabolism.</text>
</comment>
<dbReference type="Pfam" id="PF06974">
    <property type="entry name" value="WS_DGAT_C"/>
    <property type="match status" value="1"/>
</dbReference>
<dbReference type="GO" id="GO:0005886">
    <property type="term" value="C:plasma membrane"/>
    <property type="evidence" value="ECO:0007669"/>
    <property type="project" value="UniProtKB-SubCell"/>
</dbReference>
<sequence length="513" mass="57285">MKPRFIKPVITKNIGDDHVVADDEPLSPAARLFQSTELNCSIIIVLGSNSIIDVDAVKSGLMNSMVKHPRFSSLFVIDDKNGGQMSWRRTEVDIHKHVFALELDPNMELPDQFVEDYASNLTKTGLDPAKPLWELHVLNVKTSDANATAILKLHHSIGDGISIMSLFLASSRIASDLESLPSLPKPKRPTSFWNNCRGFWGILFTIWTVIMMVFNTFVDVMNFAATALFLKDTDTPLKGTSEKIGLSRKRMVHRIISLDDIKLVKSAMNTTINDVLLGITMAGLSRYLNGKYATRSYPNEMDQITGSKNGNHLPENIRFRSTLLYNLRPSTGIESLAEMMEKESKVRWGNLIGYVLLPITIALPDDPLDYVRKAKAIVDRKKFSFEALCTYSVGRFILDLFGLKQTAAVMYKTISNTTMSFSNVVGPREEISFYGHHLSYLAPSVYGQPQALTVHWQSYGEKMILVLTVDPDVIPDYNNLCTDFEASVKLIKDAVIQSKAAGTVQAKTGHKQD</sequence>
<dbReference type="InterPro" id="IPR009721">
    <property type="entry name" value="O-acyltransferase_WSD1_C"/>
</dbReference>
<dbReference type="GO" id="GO:0004144">
    <property type="term" value="F:diacylglycerol O-acyltransferase activity"/>
    <property type="evidence" value="ECO:0007669"/>
    <property type="project" value="UniProtKB-EC"/>
</dbReference>
<dbReference type="Gene3D" id="3.30.559.10">
    <property type="entry name" value="Chloramphenicol acetyltransferase-like domain"/>
    <property type="match status" value="1"/>
</dbReference>
<keyword evidence="11" id="KW-0472">Membrane</keyword>
<dbReference type="GO" id="GO:0047196">
    <property type="term" value="F:long-chain-alcohol O-fatty-acyltransferase activity"/>
    <property type="evidence" value="ECO:0007669"/>
    <property type="project" value="UniProtKB-EC"/>
</dbReference>
<keyword evidence="7" id="KW-0012">Acyltransferase</keyword>
<evidence type="ECO:0000259" key="12">
    <source>
        <dbReference type="Pfam" id="PF03007"/>
    </source>
</evidence>
<feature type="domain" description="O-acyltransferase WSD1-like N-terminal" evidence="12">
    <location>
        <begin position="54"/>
        <end position="275"/>
    </location>
</feature>
<evidence type="ECO:0000256" key="7">
    <source>
        <dbReference type="ARBA" id="ARBA00023315"/>
    </source>
</evidence>
<evidence type="ECO:0000256" key="10">
    <source>
        <dbReference type="ARBA" id="ARBA00048109"/>
    </source>
</evidence>
<comment type="pathway">
    <text evidence="3">Glycerolipid metabolism; triacylglycerol biosynthesis.</text>
</comment>
<evidence type="ECO:0000256" key="1">
    <source>
        <dbReference type="ARBA" id="ARBA00004162"/>
    </source>
</evidence>
<evidence type="ECO:0000256" key="3">
    <source>
        <dbReference type="ARBA" id="ARBA00004771"/>
    </source>
</evidence>
<evidence type="ECO:0000256" key="2">
    <source>
        <dbReference type="ARBA" id="ARBA00004586"/>
    </source>
</evidence>
<dbReference type="PANTHER" id="PTHR31650:SF1">
    <property type="entry name" value="WAX ESTER SYNTHASE_DIACYLGLYCEROL ACYLTRANSFERASE 4-RELATED"/>
    <property type="match status" value="1"/>
</dbReference>
<comment type="catalytic activity">
    <reaction evidence="9">
        <text>a long chain fatty alcohol + a fatty acyl-CoA = a long-chain alcohol wax ester + CoA</text>
        <dbReference type="Rhea" id="RHEA:38443"/>
        <dbReference type="ChEBI" id="CHEBI:17135"/>
        <dbReference type="ChEBI" id="CHEBI:57287"/>
        <dbReference type="ChEBI" id="CHEBI:77636"/>
        <dbReference type="ChEBI" id="CHEBI:235323"/>
        <dbReference type="EC" id="2.3.1.75"/>
    </reaction>
</comment>
<dbReference type="Proteomes" id="UP001237642">
    <property type="component" value="Unassembled WGS sequence"/>
</dbReference>
<dbReference type="InterPro" id="IPR004255">
    <property type="entry name" value="O-acyltransferase_WSD1_N"/>
</dbReference>
<evidence type="ECO:0000256" key="11">
    <source>
        <dbReference type="SAM" id="Phobius"/>
    </source>
</evidence>
<keyword evidence="5" id="KW-0808">Transferase</keyword>
<dbReference type="InterPro" id="IPR023213">
    <property type="entry name" value="CAT-like_dom_sf"/>
</dbReference>
<comment type="catalytic activity">
    <reaction evidence="10">
        <text>an acyl-CoA + a 1,2-diacyl-sn-glycerol = a triacyl-sn-glycerol + CoA</text>
        <dbReference type="Rhea" id="RHEA:10868"/>
        <dbReference type="ChEBI" id="CHEBI:17815"/>
        <dbReference type="ChEBI" id="CHEBI:57287"/>
        <dbReference type="ChEBI" id="CHEBI:58342"/>
        <dbReference type="ChEBI" id="CHEBI:64615"/>
        <dbReference type="EC" id="2.3.1.20"/>
    </reaction>
</comment>
<dbReference type="Pfam" id="PF03007">
    <property type="entry name" value="WS_DGAT_cat"/>
    <property type="match status" value="1"/>
</dbReference>
<name>A0AAD8J7S8_9APIA</name>
<accession>A0AAD8J7S8</accession>